<dbReference type="InterPro" id="IPR011009">
    <property type="entry name" value="Kinase-like_dom_sf"/>
</dbReference>
<evidence type="ECO:0000313" key="2">
    <source>
        <dbReference type="EMBL" id="TSD55426.1"/>
    </source>
</evidence>
<gene>
    <name evidence="2" type="ORF">FNM00_17010</name>
</gene>
<dbReference type="RefSeq" id="WP_143914732.1">
    <property type="nucleotide sequence ID" value="NZ_VLNT01000023.1"/>
</dbReference>
<keyword evidence="3" id="KW-1185">Reference proteome</keyword>
<feature type="domain" description="Aminoglycoside phosphotransferase" evidence="1">
    <location>
        <begin position="123"/>
        <end position="264"/>
    </location>
</feature>
<name>A0A554RMS0_9ACTN</name>
<dbReference type="AlphaFoldDB" id="A0A554RMS0"/>
<dbReference type="EMBL" id="VLNT01000023">
    <property type="protein sequence ID" value="TSD55426.1"/>
    <property type="molecule type" value="Genomic_DNA"/>
</dbReference>
<dbReference type="OrthoDB" id="101887at2"/>
<comment type="caution">
    <text evidence="2">The sequence shown here is derived from an EMBL/GenBank/DDBJ whole genome shotgun (WGS) entry which is preliminary data.</text>
</comment>
<dbReference type="GO" id="GO:0016740">
    <property type="term" value="F:transferase activity"/>
    <property type="evidence" value="ECO:0007669"/>
    <property type="project" value="UniProtKB-KW"/>
</dbReference>
<evidence type="ECO:0000313" key="3">
    <source>
        <dbReference type="Proteomes" id="UP000316988"/>
    </source>
</evidence>
<reference evidence="2 3" key="1">
    <citation type="submission" date="2019-07" db="EMBL/GenBank/DDBJ databases">
        <authorList>
            <person name="Zhao L.H."/>
        </authorList>
    </citation>
    <scope>NUCLEOTIDE SEQUENCE [LARGE SCALE GENOMIC DNA]</scope>
    <source>
        <strain evidence="2 3">Co35</strain>
    </source>
</reference>
<dbReference type="SUPFAM" id="SSF56112">
    <property type="entry name" value="Protein kinase-like (PK-like)"/>
    <property type="match status" value="1"/>
</dbReference>
<accession>A0A554RMS0</accession>
<dbReference type="Pfam" id="PF01636">
    <property type="entry name" value="APH"/>
    <property type="match status" value="1"/>
</dbReference>
<dbReference type="Proteomes" id="UP000316988">
    <property type="component" value="Unassembled WGS sequence"/>
</dbReference>
<proteinExistence type="predicted"/>
<dbReference type="Gene3D" id="3.90.1200.10">
    <property type="match status" value="1"/>
</dbReference>
<keyword evidence="2" id="KW-0808">Transferase</keyword>
<organism evidence="2 3">
    <name type="scientific">Aeromicrobium piscarium</name>
    <dbReference type="NCBI Taxonomy" id="2590901"/>
    <lineage>
        <taxon>Bacteria</taxon>
        <taxon>Bacillati</taxon>
        <taxon>Actinomycetota</taxon>
        <taxon>Actinomycetes</taxon>
        <taxon>Propionibacteriales</taxon>
        <taxon>Nocardioidaceae</taxon>
        <taxon>Aeromicrobium</taxon>
    </lineage>
</organism>
<sequence>MTVRTPPFSQQVVSPAWRSAATEWIAEMVTRAGWRLTGPIRQPRVRPWSTQLVVATDHGDVWFKANCRAARFEAGVHQLLTQLIPELLQRPLAVDPRRGWLLTADHGERPLEDTDAGTADWCALVREGARWQQRLADHGTELLEAGLPDHSPRTVPERFDQLLDALEGLPDLHPSALTADEATRFRRHRDELAEACAALEASSLPTTFQHGDLHWGNVWGTRERPRLLDFGDASWAPAVELLSVPRAVARMGADVDWLGVVAAYLEVWDIDHTAWGVAWNAATFTHAVNRAGSWWGLLQEATEAEWEQWGEAPLAHLREMMRT</sequence>
<dbReference type="InterPro" id="IPR002575">
    <property type="entry name" value="Aminoglycoside_PTrfase"/>
</dbReference>
<evidence type="ECO:0000259" key="1">
    <source>
        <dbReference type="Pfam" id="PF01636"/>
    </source>
</evidence>
<protein>
    <submittedName>
        <fullName evidence="2">Phosphotransferase</fullName>
    </submittedName>
</protein>